<organism evidence="8 9">
    <name type="scientific">Actinomarinicola tropica</name>
    <dbReference type="NCBI Taxonomy" id="2789776"/>
    <lineage>
        <taxon>Bacteria</taxon>
        <taxon>Bacillati</taxon>
        <taxon>Actinomycetota</taxon>
        <taxon>Acidimicrobiia</taxon>
        <taxon>Acidimicrobiales</taxon>
        <taxon>Iamiaceae</taxon>
        <taxon>Actinomarinicola</taxon>
    </lineage>
</organism>
<reference evidence="8 9" key="1">
    <citation type="submission" date="2019-11" db="EMBL/GenBank/DDBJ databases">
        <authorList>
            <person name="He Y."/>
        </authorList>
    </citation>
    <scope>NUCLEOTIDE SEQUENCE [LARGE SCALE GENOMIC DNA]</scope>
    <source>
        <strain evidence="8 9">SCSIO 58843</strain>
    </source>
</reference>
<feature type="transmembrane region" description="Helical" evidence="5">
    <location>
        <begin position="251"/>
        <end position="275"/>
    </location>
</feature>
<sequence length="499" mass="53149">MDPTALLTVAFERPPIDWHAVAPELTLLGVGALLTLLDVVLLERGRKYMPALAGIGVLVTLVPILTLAVDGTNRTMFGGAFVVDEFALLFKALILVSGYVVILLSTNYVAEGDYWESEYYGLLLSSMMGMVLIASARDLITLFVALELLSIPAYLLAGWRKRALEGNEAGMKYFLMGVFASAIMLYGMSLLYGVAGDTRLSAIGEAVHGSESVPLITLGVVFTLIGFAFKVSAVPFHTWAPDVYQGAPTPITGFLAVASKTSGFIALLQLVFVAFPDRDDVYQPLFWVLALLTMTVGNLVALRQTNVVRLFAYSGVAQAGYILCGLAVAGDVGDQALQAIATYLVIYAAMNLGVFAIIIAVARKTRSGDIASYGGLFEYAPGLAVSMVVFLFALAGIPPLAGWYAKFAIFKVTVEANSWIGYSLAVAVAINSVIALFYYANIARQMFMNPVPDGDTTRIRVPFSLVAALVITVAATVALGVYPRAVTHLTEVSLLAGAG</sequence>
<comment type="similarity">
    <text evidence="5">Belongs to the complex I subunit 2 family.</text>
</comment>
<feature type="transmembrane region" description="Helical" evidence="5">
    <location>
        <begin position="281"/>
        <end position="301"/>
    </location>
</feature>
<comment type="subcellular location">
    <subcellularLocation>
        <location evidence="5">Cell membrane</location>
        <topology evidence="5">Multi-pass membrane protein</topology>
    </subcellularLocation>
    <subcellularLocation>
        <location evidence="1">Endomembrane system</location>
        <topology evidence="1">Multi-pass membrane protein</topology>
    </subcellularLocation>
    <subcellularLocation>
        <location evidence="6">Membrane</location>
        <topology evidence="6">Multi-pass membrane protein</topology>
    </subcellularLocation>
</comment>
<dbReference type="InterPro" id="IPR001750">
    <property type="entry name" value="ND/Mrp_TM"/>
</dbReference>
<evidence type="ECO:0000256" key="6">
    <source>
        <dbReference type="RuleBase" id="RU000320"/>
    </source>
</evidence>
<feature type="domain" description="NADH:quinone oxidoreductase/Mrp antiporter transmembrane" evidence="7">
    <location>
        <begin position="136"/>
        <end position="426"/>
    </location>
</feature>
<dbReference type="GO" id="GO:0005886">
    <property type="term" value="C:plasma membrane"/>
    <property type="evidence" value="ECO:0007669"/>
    <property type="project" value="UniProtKB-SubCell"/>
</dbReference>
<dbReference type="GO" id="GO:0008137">
    <property type="term" value="F:NADH dehydrogenase (ubiquinone) activity"/>
    <property type="evidence" value="ECO:0007669"/>
    <property type="project" value="InterPro"/>
</dbReference>
<keyword evidence="5" id="KW-1003">Cell membrane</keyword>
<keyword evidence="3 5" id="KW-1133">Transmembrane helix</keyword>
<keyword evidence="9" id="KW-1185">Reference proteome</keyword>
<feature type="transmembrane region" description="Helical" evidence="5">
    <location>
        <begin position="419"/>
        <end position="440"/>
    </location>
</feature>
<evidence type="ECO:0000256" key="1">
    <source>
        <dbReference type="ARBA" id="ARBA00004127"/>
    </source>
</evidence>
<dbReference type="PRINTS" id="PR01434">
    <property type="entry name" value="NADHDHGNASE5"/>
</dbReference>
<evidence type="ECO:0000259" key="7">
    <source>
        <dbReference type="Pfam" id="PF00361"/>
    </source>
</evidence>
<dbReference type="Pfam" id="PF00361">
    <property type="entry name" value="Proton_antipo_M"/>
    <property type="match status" value="1"/>
</dbReference>
<dbReference type="EC" id="7.1.1.-" evidence="5"/>
<keyword evidence="2 5" id="KW-0812">Transmembrane</keyword>
<evidence type="ECO:0000313" key="8">
    <source>
        <dbReference type="EMBL" id="QGG93824.1"/>
    </source>
</evidence>
<dbReference type="KEGG" id="atq:GH723_01135"/>
<feature type="transmembrane region" description="Helical" evidence="5">
    <location>
        <begin position="140"/>
        <end position="159"/>
    </location>
</feature>
<keyword evidence="4 5" id="KW-0472">Membrane</keyword>
<comment type="function">
    <text evidence="5">NDH-1 shuttles electrons from NADH, via FMN and iron-sulfur (Fe-S) centers, to quinones in the respiratory chain. The immediate electron acceptor for the enzyme in this species is believed to be a menaquinone. Couples the redox reaction to proton translocation (for every two electrons transferred, four hydrogen ions are translocated across the cytoplasmic membrane), and thus conserves the redox energy in a proton gradient.</text>
</comment>
<dbReference type="NCBIfam" id="TIGR01770">
    <property type="entry name" value="NDH_I_N"/>
    <property type="match status" value="1"/>
</dbReference>
<dbReference type="AlphaFoldDB" id="A0A5Q2RDR0"/>
<name>A0A5Q2RDR0_9ACTN</name>
<feature type="transmembrane region" description="Helical" evidence="5">
    <location>
        <begin position="383"/>
        <end position="404"/>
    </location>
</feature>
<feature type="transmembrane region" description="Helical" evidence="5">
    <location>
        <begin position="20"/>
        <end position="41"/>
    </location>
</feature>
<feature type="transmembrane region" description="Helical" evidence="5">
    <location>
        <begin position="215"/>
        <end position="239"/>
    </location>
</feature>
<evidence type="ECO:0000256" key="4">
    <source>
        <dbReference type="ARBA" id="ARBA00023136"/>
    </source>
</evidence>
<feature type="transmembrane region" description="Helical" evidence="5">
    <location>
        <begin position="117"/>
        <end position="134"/>
    </location>
</feature>
<feature type="transmembrane region" description="Helical" evidence="5">
    <location>
        <begin position="310"/>
        <end position="328"/>
    </location>
</feature>
<keyword evidence="5" id="KW-1278">Translocase</keyword>
<accession>A0A5Q2RDR0</accession>
<feature type="transmembrane region" description="Helical" evidence="5">
    <location>
        <begin position="88"/>
        <end position="110"/>
    </location>
</feature>
<comment type="subunit">
    <text evidence="5">NDH-1 is composed of 14 different subunits. Subunits NuoA, H, J, K, L, M, N constitute the membrane sector of the complex.</text>
</comment>
<feature type="transmembrane region" description="Helical" evidence="5">
    <location>
        <begin position="340"/>
        <end position="362"/>
    </location>
</feature>
<dbReference type="Proteomes" id="UP000334019">
    <property type="component" value="Chromosome"/>
</dbReference>
<dbReference type="EMBL" id="CP045851">
    <property type="protein sequence ID" value="QGG93824.1"/>
    <property type="molecule type" value="Genomic_DNA"/>
</dbReference>
<keyword evidence="5" id="KW-0520">NAD</keyword>
<feature type="transmembrane region" description="Helical" evidence="5">
    <location>
        <begin position="171"/>
        <end position="195"/>
    </location>
</feature>
<proteinExistence type="inferred from homology"/>
<evidence type="ECO:0000313" key="9">
    <source>
        <dbReference type="Proteomes" id="UP000334019"/>
    </source>
</evidence>
<dbReference type="PANTHER" id="PTHR22773">
    <property type="entry name" value="NADH DEHYDROGENASE"/>
    <property type="match status" value="1"/>
</dbReference>
<keyword evidence="5" id="KW-0813">Transport</keyword>
<keyword evidence="5" id="KW-0874">Quinone</keyword>
<dbReference type="GO" id="GO:0050136">
    <property type="term" value="F:NADH dehydrogenase (quinone) (non-electrogenic) activity"/>
    <property type="evidence" value="ECO:0007669"/>
    <property type="project" value="UniProtKB-UniRule"/>
</dbReference>
<evidence type="ECO:0000256" key="2">
    <source>
        <dbReference type="ARBA" id="ARBA00022692"/>
    </source>
</evidence>
<protein>
    <recommendedName>
        <fullName evidence="5">NADH-quinone oxidoreductase subunit N</fullName>
        <ecNumber evidence="5">7.1.1.-</ecNumber>
    </recommendedName>
    <alternativeName>
        <fullName evidence="5">NADH dehydrogenase I subunit N</fullName>
    </alternativeName>
    <alternativeName>
        <fullName evidence="5">NDH-1 subunit N</fullName>
    </alternativeName>
</protein>
<comment type="catalytic activity">
    <reaction evidence="5">
        <text>a quinone + NADH + 5 H(+)(in) = a quinol + NAD(+) + 4 H(+)(out)</text>
        <dbReference type="Rhea" id="RHEA:57888"/>
        <dbReference type="ChEBI" id="CHEBI:15378"/>
        <dbReference type="ChEBI" id="CHEBI:24646"/>
        <dbReference type="ChEBI" id="CHEBI:57540"/>
        <dbReference type="ChEBI" id="CHEBI:57945"/>
        <dbReference type="ChEBI" id="CHEBI:132124"/>
    </reaction>
</comment>
<evidence type="ECO:0000256" key="3">
    <source>
        <dbReference type="ARBA" id="ARBA00022989"/>
    </source>
</evidence>
<dbReference type="GO" id="GO:0048038">
    <property type="term" value="F:quinone binding"/>
    <property type="evidence" value="ECO:0007669"/>
    <property type="project" value="UniProtKB-KW"/>
</dbReference>
<feature type="transmembrane region" description="Helical" evidence="5">
    <location>
        <begin position="461"/>
        <end position="482"/>
    </location>
</feature>
<gene>
    <name evidence="5 8" type="primary">nuoN</name>
    <name evidence="8" type="ORF">GH723_01135</name>
</gene>
<dbReference type="GO" id="GO:0012505">
    <property type="term" value="C:endomembrane system"/>
    <property type="evidence" value="ECO:0007669"/>
    <property type="project" value="UniProtKB-SubCell"/>
</dbReference>
<dbReference type="InterPro" id="IPR010096">
    <property type="entry name" value="NADH-Q_OxRdtase_suN/2"/>
</dbReference>
<feature type="transmembrane region" description="Helical" evidence="5">
    <location>
        <begin position="48"/>
        <end position="68"/>
    </location>
</feature>
<evidence type="ECO:0000256" key="5">
    <source>
        <dbReference type="HAMAP-Rule" id="MF_00445"/>
    </source>
</evidence>
<dbReference type="GO" id="GO:0042773">
    <property type="term" value="P:ATP synthesis coupled electron transport"/>
    <property type="evidence" value="ECO:0007669"/>
    <property type="project" value="InterPro"/>
</dbReference>
<dbReference type="RefSeq" id="WP_153757930.1">
    <property type="nucleotide sequence ID" value="NZ_CP045851.1"/>
</dbReference>
<dbReference type="HAMAP" id="MF_00445">
    <property type="entry name" value="NDH1_NuoN_1"/>
    <property type="match status" value="1"/>
</dbReference>